<evidence type="ECO:0000256" key="3">
    <source>
        <dbReference type="SAM" id="SignalP"/>
    </source>
</evidence>
<name>A0A4Q9MPX9_9APHY</name>
<feature type="compositionally biased region" description="Polar residues" evidence="1">
    <location>
        <begin position="119"/>
        <end position="144"/>
    </location>
</feature>
<dbReference type="AlphaFoldDB" id="A0A4Q9MPX9"/>
<feature type="region of interest" description="Disordered" evidence="1">
    <location>
        <begin position="74"/>
        <end position="144"/>
    </location>
</feature>
<dbReference type="EMBL" id="ML143410">
    <property type="protein sequence ID" value="TBU29830.1"/>
    <property type="molecule type" value="Genomic_DNA"/>
</dbReference>
<keyword evidence="2" id="KW-0472">Membrane</keyword>
<feature type="compositionally biased region" description="Low complexity" evidence="1">
    <location>
        <begin position="87"/>
        <end position="118"/>
    </location>
</feature>
<accession>A0A4Q9MPX9</accession>
<feature type="signal peptide" evidence="3">
    <location>
        <begin position="1"/>
        <end position="15"/>
    </location>
</feature>
<feature type="region of interest" description="Disordered" evidence="1">
    <location>
        <begin position="235"/>
        <end position="375"/>
    </location>
</feature>
<feature type="chain" id="PRO_5020435879" evidence="3">
    <location>
        <begin position="16"/>
        <end position="375"/>
    </location>
</feature>
<keyword evidence="3" id="KW-0732">Signal</keyword>
<proteinExistence type="predicted"/>
<feature type="transmembrane region" description="Helical" evidence="2">
    <location>
        <begin position="149"/>
        <end position="172"/>
    </location>
</feature>
<gene>
    <name evidence="4" type="ORF">BD311DRAFT_755792</name>
</gene>
<reference evidence="4" key="1">
    <citation type="submission" date="2019-01" db="EMBL/GenBank/DDBJ databases">
        <title>Draft genome sequences of three monokaryotic isolates of the white-rot basidiomycete fungus Dichomitus squalens.</title>
        <authorList>
            <consortium name="DOE Joint Genome Institute"/>
            <person name="Lopez S.C."/>
            <person name="Andreopoulos B."/>
            <person name="Pangilinan J."/>
            <person name="Lipzen A."/>
            <person name="Riley R."/>
            <person name="Ahrendt S."/>
            <person name="Ng V."/>
            <person name="Barry K."/>
            <person name="Daum C."/>
            <person name="Grigoriev I.V."/>
            <person name="Hilden K.S."/>
            <person name="Makela M.R."/>
            <person name="de Vries R.P."/>
        </authorList>
    </citation>
    <scope>NUCLEOTIDE SEQUENCE [LARGE SCALE GENOMIC DNA]</scope>
    <source>
        <strain evidence="4">OM18370.1</strain>
    </source>
</reference>
<evidence type="ECO:0000256" key="1">
    <source>
        <dbReference type="SAM" id="MobiDB-lite"/>
    </source>
</evidence>
<dbReference type="OrthoDB" id="3266475at2759"/>
<protein>
    <submittedName>
        <fullName evidence="4">Uncharacterized protein</fullName>
    </submittedName>
</protein>
<dbReference type="Proteomes" id="UP000292957">
    <property type="component" value="Unassembled WGS sequence"/>
</dbReference>
<organism evidence="4">
    <name type="scientific">Dichomitus squalens</name>
    <dbReference type="NCBI Taxonomy" id="114155"/>
    <lineage>
        <taxon>Eukaryota</taxon>
        <taxon>Fungi</taxon>
        <taxon>Dikarya</taxon>
        <taxon>Basidiomycota</taxon>
        <taxon>Agaricomycotina</taxon>
        <taxon>Agaricomycetes</taxon>
        <taxon>Polyporales</taxon>
        <taxon>Polyporaceae</taxon>
        <taxon>Dichomitus</taxon>
    </lineage>
</organism>
<evidence type="ECO:0000256" key="2">
    <source>
        <dbReference type="SAM" id="Phobius"/>
    </source>
</evidence>
<keyword evidence="2" id="KW-1133">Transmembrane helix</keyword>
<feature type="compositionally biased region" description="Basic and acidic residues" evidence="1">
    <location>
        <begin position="263"/>
        <end position="284"/>
    </location>
</feature>
<evidence type="ECO:0000313" key="4">
    <source>
        <dbReference type="EMBL" id="TBU29830.1"/>
    </source>
</evidence>
<feature type="compositionally biased region" description="Polar residues" evidence="1">
    <location>
        <begin position="237"/>
        <end position="248"/>
    </location>
</feature>
<keyword evidence="2" id="KW-0812">Transmembrane</keyword>
<sequence length="375" mass="39772">MRLYTLVCLSGLAHASLTLGPGSQAFQHLDQNLAGEGRALDGLGLLNGFGGDTREHPSASITLPFVPTLAFPTSSDAADDKKKTKTSDSTTTSTGTSSIIGTPSPLTPTAPSSLSGSPITSHAPSASPNITSAPVPPNNSTASSGTSEWKIIGVAVIAFSVVAAILLLSVFFDHWWRFVRDIVWRKRKKVSDEELVPDWEKAEWELRLARDPELARYPSFASFPSSLPSVPIVQHAAQGQTSHTQAPVSSPMPPQSALGRSASRREAQTKALERGVGDQQEQRLVRRMSVSRQHQHPASSAGIAGVGTGLGLGRVDSVKKDARAHSTPQKADAGRTSPRRKSTQPGRAGAVKEEDPFADVHSPTLMPEDVYGGIE</sequence>